<feature type="transmembrane region" description="Helical" evidence="1">
    <location>
        <begin position="248"/>
        <end position="264"/>
    </location>
</feature>
<gene>
    <name evidence="2" type="ORF">BAQ49_20010</name>
</gene>
<dbReference type="AlphaFoldDB" id="A0AA44L011"/>
<accession>A0AA44L011</accession>
<evidence type="ECO:0008006" key="4">
    <source>
        <dbReference type="Google" id="ProtNLM"/>
    </source>
</evidence>
<feature type="transmembrane region" description="Helical" evidence="1">
    <location>
        <begin position="271"/>
        <end position="291"/>
    </location>
</feature>
<proteinExistence type="predicted"/>
<feature type="transmembrane region" description="Helical" evidence="1">
    <location>
        <begin position="388"/>
        <end position="408"/>
    </location>
</feature>
<evidence type="ECO:0000256" key="1">
    <source>
        <dbReference type="SAM" id="Phobius"/>
    </source>
</evidence>
<feature type="transmembrane region" description="Helical" evidence="1">
    <location>
        <begin position="444"/>
        <end position="466"/>
    </location>
</feature>
<dbReference type="RefSeq" id="WP_071743890.1">
    <property type="nucleotide sequence ID" value="NZ_MACH01000003.1"/>
</dbReference>
<feature type="transmembrane region" description="Helical" evidence="1">
    <location>
        <begin position="104"/>
        <end position="124"/>
    </location>
</feature>
<feature type="transmembrane region" description="Helical" evidence="1">
    <location>
        <begin position="7"/>
        <end position="28"/>
    </location>
</feature>
<protein>
    <recommendedName>
        <fullName evidence="4">O-antigen polysaccharide polymerase Wzy</fullName>
    </recommendedName>
</protein>
<keyword evidence="1" id="KW-0472">Membrane</keyword>
<evidence type="ECO:0000313" key="3">
    <source>
        <dbReference type="Proteomes" id="UP000183185"/>
    </source>
</evidence>
<dbReference type="EMBL" id="MACH01000003">
    <property type="protein sequence ID" value="OJE52251.1"/>
    <property type="molecule type" value="Genomic_DNA"/>
</dbReference>
<feature type="transmembrane region" description="Helical" evidence="1">
    <location>
        <begin position="223"/>
        <end position="242"/>
    </location>
</feature>
<keyword evidence="1" id="KW-0812">Transmembrane</keyword>
<feature type="transmembrane region" description="Helical" evidence="1">
    <location>
        <begin position="65"/>
        <end position="92"/>
    </location>
</feature>
<dbReference type="Proteomes" id="UP000183185">
    <property type="component" value="Unassembled WGS sequence"/>
</dbReference>
<name>A0AA44L011_9BACI</name>
<keyword evidence="1" id="KW-1133">Transmembrane helix</keyword>
<feature type="transmembrane region" description="Helical" evidence="1">
    <location>
        <begin position="34"/>
        <end position="53"/>
    </location>
</feature>
<feature type="transmembrane region" description="Helical" evidence="1">
    <location>
        <begin position="420"/>
        <end position="438"/>
    </location>
</feature>
<comment type="caution">
    <text evidence="2">The sequence shown here is derived from an EMBL/GenBank/DDBJ whole genome shotgun (WGS) entry which is preliminary data.</text>
</comment>
<feature type="transmembrane region" description="Helical" evidence="1">
    <location>
        <begin position="183"/>
        <end position="211"/>
    </location>
</feature>
<organism evidence="2 3">
    <name type="scientific">Bacillus proteolyticus</name>
    <dbReference type="NCBI Taxonomy" id="2026192"/>
    <lineage>
        <taxon>Bacteria</taxon>
        <taxon>Bacillati</taxon>
        <taxon>Bacillota</taxon>
        <taxon>Bacilli</taxon>
        <taxon>Bacillales</taxon>
        <taxon>Bacillaceae</taxon>
        <taxon>Bacillus</taxon>
        <taxon>Bacillus cereus group</taxon>
    </lineage>
</organism>
<feature type="transmembrane region" description="Helical" evidence="1">
    <location>
        <begin position="145"/>
        <end position="163"/>
    </location>
</feature>
<evidence type="ECO:0000313" key="2">
    <source>
        <dbReference type="EMBL" id="OJE52251.1"/>
    </source>
</evidence>
<reference evidence="2 3" key="1">
    <citation type="submission" date="2016-06" db="EMBL/GenBank/DDBJ databases">
        <title>First insights into the genetic diversity and population structure of in the Bacillus cereus group bacteria from diverse marine environments.</title>
        <authorList>
            <person name="Liu Y."/>
            <person name="Lai Q."/>
            <person name="Shao Z."/>
        </authorList>
    </citation>
    <scope>NUCLEOTIDE SEQUENCE [LARGE SCALE GENOMIC DNA]</scope>
    <source>
        <strain evidence="2 3">TD42</strain>
    </source>
</reference>
<sequence>MNRNKIIKYICAIISVTVYLIFIPFINFDSLEDGYRITVLLPLVFLLCFYLFLWEPLIKKRTPFIVLFSGVAFIRYVVLSIVTILNGTYWGLSKVPPSSESLNLAGILMCWELLITSILIFYWSKKTIPDNYKKQKKVLESQANPLIYLIFALVSVILIVLFPQARQGLSFFGEINRALNDEIGSPIILGIRECLINAKYFILFAFVIFLQRKFKGGFSKNSLFSYLFILVISMVVISIRIGTNRKKLLADTFAILLFLWNLFPKYKRTTIFAITSIGVMLVVITTVSRGLHDSVNGFFVEYFDLDFLQTYFLGQYNVAIAIEAVNYFPSALDIKTYLFGFLRPLFGIGAVVKNIDFSTVADLFDTRMSMGLNGWRGDQILPMIGEGYMLFGLILAPIISVMTVRLGIFFDSLYSKSKKIEIVFIASIVSFYLAQGMILNSTIILNMLSFRLAIYMPVVYIAYASIKKYNSKGYHK</sequence>